<dbReference type="Pfam" id="PF01650">
    <property type="entry name" value="Peptidase_C13"/>
    <property type="match status" value="1"/>
</dbReference>
<feature type="active site" description="Nucleophile" evidence="8">
    <location>
        <position position="223"/>
    </location>
</feature>
<dbReference type="GO" id="GO:0006624">
    <property type="term" value="P:vacuolar protein processing"/>
    <property type="evidence" value="ECO:0007669"/>
    <property type="project" value="TreeGrafter"/>
</dbReference>
<keyword evidence="5" id="KW-0788">Thiol protease</keyword>
<dbReference type="InterPro" id="IPR046427">
    <property type="entry name" value="Legumain_prodom_sf"/>
</dbReference>
<evidence type="ECO:0000256" key="6">
    <source>
        <dbReference type="ARBA" id="ARBA00023157"/>
    </source>
</evidence>
<keyword evidence="12" id="KW-1185">Reference proteome</keyword>
<dbReference type="PANTHER" id="PTHR12000:SF50">
    <property type="entry name" value="VACUOLAR-PROCESSING ENZYME GAMMA-ISOZYME"/>
    <property type="match status" value="1"/>
</dbReference>
<keyword evidence="2" id="KW-0645">Protease</keyword>
<dbReference type="PANTHER" id="PTHR12000">
    <property type="entry name" value="HEMOGLOBINASE FAMILY MEMBER"/>
    <property type="match status" value="1"/>
</dbReference>
<dbReference type="InterPro" id="IPR043577">
    <property type="entry name" value="AE"/>
</dbReference>
<protein>
    <recommendedName>
        <fullName evidence="10">Legumain prodomain domain-containing protein</fullName>
    </recommendedName>
</protein>
<evidence type="ECO:0000259" key="10">
    <source>
        <dbReference type="Pfam" id="PF20985"/>
    </source>
</evidence>
<feature type="chain" id="PRO_5043874721" description="Legumain prodomain domain-containing protein" evidence="9">
    <location>
        <begin position="30"/>
        <end position="513"/>
    </location>
</feature>
<evidence type="ECO:0000256" key="1">
    <source>
        <dbReference type="ARBA" id="ARBA00009941"/>
    </source>
</evidence>
<keyword evidence="3 9" id="KW-0732">Signal</keyword>
<comment type="caution">
    <text evidence="11">The sequence shown here is derived from an EMBL/GenBank/DDBJ whole genome shotgun (WGS) entry which is preliminary data.</text>
</comment>
<evidence type="ECO:0000313" key="11">
    <source>
        <dbReference type="EMBL" id="CAI0408285.1"/>
    </source>
</evidence>
<feature type="signal peptide" evidence="9">
    <location>
        <begin position="1"/>
        <end position="29"/>
    </location>
</feature>
<dbReference type="GO" id="GO:0004197">
    <property type="term" value="F:cysteine-type endopeptidase activity"/>
    <property type="evidence" value="ECO:0007669"/>
    <property type="project" value="InterPro"/>
</dbReference>
<dbReference type="Gene3D" id="1.10.132.130">
    <property type="match status" value="1"/>
</dbReference>
<evidence type="ECO:0000256" key="3">
    <source>
        <dbReference type="ARBA" id="ARBA00022729"/>
    </source>
</evidence>
<feature type="domain" description="Legumain prodomain" evidence="10">
    <location>
        <begin position="400"/>
        <end position="496"/>
    </location>
</feature>
<evidence type="ECO:0000256" key="7">
    <source>
        <dbReference type="ARBA" id="ARBA00023180"/>
    </source>
</evidence>
<evidence type="ECO:0000256" key="2">
    <source>
        <dbReference type="ARBA" id="ARBA00022670"/>
    </source>
</evidence>
<reference evidence="11" key="1">
    <citation type="submission" date="2022-08" db="EMBL/GenBank/DDBJ databases">
        <authorList>
            <person name="Gutierrez-Valencia J."/>
        </authorList>
    </citation>
    <scope>NUCLEOTIDE SEQUENCE</scope>
</reference>
<dbReference type="Proteomes" id="UP001154282">
    <property type="component" value="Unassembled WGS sequence"/>
</dbReference>
<organism evidence="11 12">
    <name type="scientific">Linum tenue</name>
    <dbReference type="NCBI Taxonomy" id="586396"/>
    <lineage>
        <taxon>Eukaryota</taxon>
        <taxon>Viridiplantae</taxon>
        <taxon>Streptophyta</taxon>
        <taxon>Embryophyta</taxon>
        <taxon>Tracheophyta</taxon>
        <taxon>Spermatophyta</taxon>
        <taxon>Magnoliopsida</taxon>
        <taxon>eudicotyledons</taxon>
        <taxon>Gunneridae</taxon>
        <taxon>Pentapetalae</taxon>
        <taxon>rosids</taxon>
        <taxon>fabids</taxon>
        <taxon>Malpighiales</taxon>
        <taxon>Linaceae</taxon>
        <taxon>Linum</taxon>
    </lineage>
</organism>
<dbReference type="InterPro" id="IPR048501">
    <property type="entry name" value="Legum_prodom"/>
</dbReference>
<dbReference type="GO" id="GO:0005773">
    <property type="term" value="C:vacuole"/>
    <property type="evidence" value="ECO:0007669"/>
    <property type="project" value="GOC"/>
</dbReference>
<gene>
    <name evidence="11" type="ORF">LITE_LOCUS13893</name>
</gene>
<keyword evidence="7" id="KW-0325">Glycoprotein</keyword>
<accession>A0AAV0JH00</accession>
<proteinExistence type="inferred from homology"/>
<dbReference type="PRINTS" id="PR00776">
    <property type="entry name" value="HEMOGLOBNASE"/>
</dbReference>
<evidence type="ECO:0000256" key="8">
    <source>
        <dbReference type="PIRSR" id="PIRSR019663-1"/>
    </source>
</evidence>
<dbReference type="Pfam" id="PF20985">
    <property type="entry name" value="Legum_prodom"/>
    <property type="match status" value="1"/>
</dbReference>
<dbReference type="GO" id="GO:0051603">
    <property type="term" value="P:proteolysis involved in protein catabolic process"/>
    <property type="evidence" value="ECO:0007669"/>
    <property type="project" value="InterPro"/>
</dbReference>
<dbReference type="CDD" id="cd21115">
    <property type="entry name" value="legumain_C"/>
    <property type="match status" value="1"/>
</dbReference>
<name>A0AAV0JH00_9ROSI</name>
<dbReference type="FunFam" id="3.40.50.1460:FF:000005">
    <property type="entry name" value="Vacuolar-processing enzyme beta-isozyme"/>
    <property type="match status" value="1"/>
</dbReference>
<evidence type="ECO:0000256" key="5">
    <source>
        <dbReference type="ARBA" id="ARBA00022807"/>
    </source>
</evidence>
<dbReference type="AlphaFoldDB" id="A0AAV0JH00"/>
<evidence type="ECO:0000256" key="4">
    <source>
        <dbReference type="ARBA" id="ARBA00022801"/>
    </source>
</evidence>
<dbReference type="Gene3D" id="3.40.50.1460">
    <property type="match status" value="1"/>
</dbReference>
<keyword evidence="4" id="KW-0378">Hydrolase</keyword>
<dbReference type="EMBL" id="CAMGYJ010000005">
    <property type="protein sequence ID" value="CAI0408285.1"/>
    <property type="molecule type" value="Genomic_DNA"/>
</dbReference>
<comment type="similarity">
    <text evidence="1">Belongs to the peptidase C13 family.</text>
</comment>
<dbReference type="PIRSF" id="PIRSF500139">
    <property type="entry name" value="AE"/>
    <property type="match status" value="1"/>
</dbReference>
<dbReference type="PIRSF" id="PIRSF019663">
    <property type="entry name" value="Legumain"/>
    <property type="match status" value="1"/>
</dbReference>
<dbReference type="FunFam" id="1.10.132.130:FF:000001">
    <property type="entry name" value="Vacuolar-processing enzyme beta-isozyme"/>
    <property type="match status" value="1"/>
</dbReference>
<dbReference type="InterPro" id="IPR001096">
    <property type="entry name" value="Peptidase_C13"/>
</dbReference>
<evidence type="ECO:0000256" key="9">
    <source>
        <dbReference type="SAM" id="SignalP"/>
    </source>
</evidence>
<sequence>MTTSAGAGISLLVPLLLLALSTTSTVSSARPDKADDVIQLPSSASRFFRSGGVDDDADSTGTRWAVLIAGSNGYWNYRHQADVCHAYQILKKGGLKDENIIVFMYDDIAYNVENPRPGVIINSPHGDDVYKGVPKDYTGEDVTVGNIFAAILGDKSALTGGSGKVLDSGPNDHIFIYYTDHGGPGVLGMPTSPYMYADDLNDVLKKKHASGTYKSLVFYLEACESGSIFEGLLPEGLNIYATTASNAEESSWGTYCPGDYPSPPPEYETCLGDLYSVAWMEDCKWHILTFYLTCLLISDVHNLRRESVHQQYELVKSRTSNDNSPYGSHVMQYGDMPLSKDMLAMYMGTNPANENFTFVDQNAIIPPVKAVNQRDADLVHFWDKYRKAPEGSARKTEAEKQVMEAMSHRMHVDNSMKLIAKLLFGINKGSEVLSAVRPAGQPLVDDWKCLKTLVRTFETHCGSLSQYGMKHMRSVANMCNAGIGKDQMNEAASQACVSFPTSPWSSLQKGFSA</sequence>
<evidence type="ECO:0000313" key="12">
    <source>
        <dbReference type="Proteomes" id="UP001154282"/>
    </source>
</evidence>
<keyword evidence="6" id="KW-1015">Disulfide bond</keyword>
<feature type="active site" evidence="8">
    <location>
        <position position="181"/>
    </location>
</feature>